<accession>A0A0P9ZK14</accession>
<keyword evidence="1" id="KW-0812">Transmembrane</keyword>
<evidence type="ECO:0000313" key="3">
    <source>
        <dbReference type="Proteomes" id="UP000050554"/>
    </source>
</evidence>
<evidence type="ECO:0000256" key="1">
    <source>
        <dbReference type="SAM" id="Phobius"/>
    </source>
</evidence>
<dbReference type="AlphaFoldDB" id="A0A0P9ZK14"/>
<evidence type="ECO:0000313" key="2">
    <source>
        <dbReference type="EMBL" id="KPY47931.1"/>
    </source>
</evidence>
<feature type="transmembrane region" description="Helical" evidence="1">
    <location>
        <begin position="21"/>
        <end position="42"/>
    </location>
</feature>
<keyword evidence="1" id="KW-1133">Transmembrane helix</keyword>
<dbReference type="Proteomes" id="UP000050554">
    <property type="component" value="Unassembled WGS sequence"/>
</dbReference>
<dbReference type="Pfam" id="PF06097">
    <property type="entry name" value="DUF945"/>
    <property type="match status" value="1"/>
</dbReference>
<dbReference type="PATRIC" id="fig|55398.3.peg.4606"/>
<reference evidence="2 3" key="1">
    <citation type="submission" date="2015-09" db="EMBL/GenBank/DDBJ databases">
        <title>Genome announcement of multiple Pseudomonas syringae strains.</title>
        <authorList>
            <person name="Thakur S."/>
            <person name="Wang P.W."/>
            <person name="Gong Y."/>
            <person name="Weir B.S."/>
            <person name="Guttman D.S."/>
        </authorList>
    </citation>
    <scope>NUCLEOTIDE SEQUENCE [LARGE SCALE GENOMIC DNA]</scope>
    <source>
        <strain evidence="2 3">ICMP3882</strain>
    </source>
</reference>
<dbReference type="InterPro" id="IPR010352">
    <property type="entry name" value="DUF945"/>
</dbReference>
<organism evidence="2 3">
    <name type="scientific">Pseudomonas syringae pv. ribicola</name>
    <dbReference type="NCBI Taxonomy" id="55398"/>
    <lineage>
        <taxon>Bacteria</taxon>
        <taxon>Pseudomonadati</taxon>
        <taxon>Pseudomonadota</taxon>
        <taxon>Gammaproteobacteria</taxon>
        <taxon>Pseudomonadales</taxon>
        <taxon>Pseudomonadaceae</taxon>
        <taxon>Pseudomonas</taxon>
    </lineage>
</organism>
<comment type="caution">
    <text evidence="2">The sequence shown here is derived from an EMBL/GenBank/DDBJ whole genome shotgun (WGS) entry which is preliminary data.</text>
</comment>
<keyword evidence="1" id="KW-0472">Membrane</keyword>
<sequence length="510" mass="54681">MISGTTSHHQNGHLRVTMNKSAGIAVGVIVVAGALATAGAWYTGTQLEGALNDSISQANQELAKSFKGTDTSVKLEMLSLERHFFSSTAHYRVDIQNLSDSTQGGQFLFVDHIQHGPIPLSRLKTLNLLPVMALSNFEMEKSPSSEKWFALSKDVSPLKGQASIGYDRATKGWVQLAPLEMNETDGTFKFSGMTVNAASSADAQKFDLDGSLDNLQLNVLSPDGPVNIEVKGMTFDTGGTKGKSGFYLGHTNMKIQAAAFQLVGKPQVQLKDFTNTNLAQEDAGNFAAQVNYDIGMIAYGGKDVGAAHLGIKIANFNAVATQALYQLYQNTILPQQQAAILAERPLQLELTPAEREVMNTQTKTLLAGKPRIELEKLSLKTANGESHMQIAVDLTDPGSLDQPADALAVKTVGEVNAKVVLSKPMIRDIVTQQAIREGQTDLKAIADQASAASDMASAMAEMMQLAKVEGETIVSDLHYANNMVDFNGQKMTLQQFMATVMGKVGALGAQ</sequence>
<name>A0A0P9ZK14_PSESI</name>
<gene>
    <name evidence="2" type="ORF">ALO47_05143</name>
</gene>
<proteinExistence type="predicted"/>
<protein>
    <recommendedName>
        <fullName evidence="4">GTP-binding protein</fullName>
    </recommendedName>
</protein>
<dbReference type="EMBL" id="LJRF01000095">
    <property type="protein sequence ID" value="KPY47931.1"/>
    <property type="molecule type" value="Genomic_DNA"/>
</dbReference>
<evidence type="ECO:0008006" key="4">
    <source>
        <dbReference type="Google" id="ProtNLM"/>
    </source>
</evidence>